<dbReference type="Pfam" id="PF01814">
    <property type="entry name" value="Hemerythrin"/>
    <property type="match status" value="1"/>
</dbReference>
<evidence type="ECO:0000313" key="6">
    <source>
        <dbReference type="Proteomes" id="UP000198607"/>
    </source>
</evidence>
<dbReference type="STRING" id="83767.SAMN05660652_02160"/>
<sequence>METAKLADLREKLDIAQAIMDADHQRCNRLVAQMIELSSFPNMRFEIFGELVQELKQYALSHYAREESFMEICEFPGAAEHKREHAQQLNEISKISVAVMRNDQPAAHQLMLCIFATWQKHRDNQDIKLSDFICVLEH</sequence>
<dbReference type="GO" id="GO:0046872">
    <property type="term" value="F:metal ion binding"/>
    <property type="evidence" value="ECO:0007669"/>
    <property type="project" value="UniProtKB-KW"/>
</dbReference>
<dbReference type="RefSeq" id="WP_091937466.1">
    <property type="nucleotide sequence ID" value="NZ_FNCY01000008.1"/>
</dbReference>
<feature type="domain" description="Hemerythrin-like" evidence="4">
    <location>
        <begin position="18"/>
        <end position="104"/>
    </location>
</feature>
<protein>
    <submittedName>
        <fullName evidence="5">Hemerythrin-like metal-binding domain protein</fullName>
    </submittedName>
</protein>
<dbReference type="Gene3D" id="1.20.120.50">
    <property type="entry name" value="Hemerythrin-like"/>
    <property type="match status" value="1"/>
</dbReference>
<dbReference type="SUPFAM" id="SSF47188">
    <property type="entry name" value="Hemerythrin-like"/>
    <property type="match status" value="1"/>
</dbReference>
<dbReference type="EMBL" id="FNCY01000008">
    <property type="protein sequence ID" value="SDH72062.1"/>
    <property type="molecule type" value="Genomic_DNA"/>
</dbReference>
<comment type="similarity">
    <text evidence="1">Belongs to the hemerythrin family.</text>
</comment>
<dbReference type="InterPro" id="IPR012312">
    <property type="entry name" value="Hemerythrin-like"/>
</dbReference>
<dbReference type="NCBIfam" id="TIGR02481">
    <property type="entry name" value="hemeryth_dom"/>
    <property type="match status" value="1"/>
</dbReference>
<evidence type="ECO:0000256" key="3">
    <source>
        <dbReference type="ARBA" id="ARBA00023004"/>
    </source>
</evidence>
<dbReference type="CDD" id="cd12107">
    <property type="entry name" value="Hemerythrin"/>
    <property type="match status" value="1"/>
</dbReference>
<proteinExistence type="inferred from homology"/>
<dbReference type="InterPro" id="IPR012827">
    <property type="entry name" value="Hemerythrin_metal-bd"/>
</dbReference>
<keyword evidence="3" id="KW-0408">Iron</keyword>
<reference evidence="5 6" key="1">
    <citation type="submission" date="2016-10" db="EMBL/GenBank/DDBJ databases">
        <authorList>
            <person name="de Groot N.N."/>
        </authorList>
    </citation>
    <scope>NUCLEOTIDE SEQUENCE [LARGE SCALE GENOMIC DNA]</scope>
    <source>
        <strain evidence="5 6">DSM 5885</strain>
    </source>
</reference>
<dbReference type="Proteomes" id="UP000198607">
    <property type="component" value="Unassembled WGS sequence"/>
</dbReference>
<evidence type="ECO:0000256" key="1">
    <source>
        <dbReference type="ARBA" id="ARBA00010587"/>
    </source>
</evidence>
<keyword evidence="2" id="KW-0479">Metal-binding</keyword>
<evidence type="ECO:0000313" key="5">
    <source>
        <dbReference type="EMBL" id="SDH72062.1"/>
    </source>
</evidence>
<name>A0A1G8EQE6_9RHOO</name>
<gene>
    <name evidence="5" type="ORF">SAMN05660652_02160</name>
</gene>
<organism evidence="5 6">
    <name type="scientific">Propionivibrio dicarboxylicus</name>
    <dbReference type="NCBI Taxonomy" id="83767"/>
    <lineage>
        <taxon>Bacteria</taxon>
        <taxon>Pseudomonadati</taxon>
        <taxon>Pseudomonadota</taxon>
        <taxon>Betaproteobacteria</taxon>
        <taxon>Rhodocyclales</taxon>
        <taxon>Rhodocyclaceae</taxon>
        <taxon>Propionivibrio</taxon>
    </lineage>
</organism>
<dbReference type="OrthoDB" id="9797092at2"/>
<evidence type="ECO:0000256" key="2">
    <source>
        <dbReference type="ARBA" id="ARBA00022723"/>
    </source>
</evidence>
<accession>A0A1G8EQE6</accession>
<keyword evidence="6" id="KW-1185">Reference proteome</keyword>
<dbReference type="InterPro" id="IPR035938">
    <property type="entry name" value="Hemerythrin-like_sf"/>
</dbReference>
<evidence type="ECO:0000259" key="4">
    <source>
        <dbReference type="Pfam" id="PF01814"/>
    </source>
</evidence>
<dbReference type="AlphaFoldDB" id="A0A1G8EQE6"/>